<dbReference type="Proteomes" id="UP000653454">
    <property type="component" value="Unassembled WGS sequence"/>
</dbReference>
<evidence type="ECO:0000313" key="4">
    <source>
        <dbReference type="Proteomes" id="UP000653454"/>
    </source>
</evidence>
<dbReference type="InterPro" id="IPR057251">
    <property type="entry name" value="FP_C"/>
</dbReference>
<proteinExistence type="predicted"/>
<organism evidence="3 4">
    <name type="scientific">Plutella xylostella</name>
    <name type="common">Diamondback moth</name>
    <name type="synonym">Plutella maculipennis</name>
    <dbReference type="NCBI Taxonomy" id="51655"/>
    <lineage>
        <taxon>Eukaryota</taxon>
        <taxon>Metazoa</taxon>
        <taxon>Ecdysozoa</taxon>
        <taxon>Arthropoda</taxon>
        <taxon>Hexapoda</taxon>
        <taxon>Insecta</taxon>
        <taxon>Pterygota</taxon>
        <taxon>Neoptera</taxon>
        <taxon>Endopterygota</taxon>
        <taxon>Lepidoptera</taxon>
        <taxon>Glossata</taxon>
        <taxon>Ditrysia</taxon>
        <taxon>Yponomeutoidea</taxon>
        <taxon>Plutellidae</taxon>
        <taxon>Plutella</taxon>
    </lineage>
</organism>
<evidence type="ECO:0000259" key="2">
    <source>
        <dbReference type="Pfam" id="PF25298"/>
    </source>
</evidence>
<accession>A0A8S4GDR5</accession>
<feature type="compositionally biased region" description="Basic and acidic residues" evidence="1">
    <location>
        <begin position="169"/>
        <end position="179"/>
    </location>
</feature>
<dbReference type="Gene3D" id="3.30.70.1820">
    <property type="entry name" value="L1 transposable element, RRM domain"/>
    <property type="match status" value="1"/>
</dbReference>
<protein>
    <submittedName>
        <fullName evidence="3">(diamondback moth) hypothetical protein</fullName>
    </submittedName>
</protein>
<name>A0A8S4GDR5_PLUXY</name>
<feature type="region of interest" description="Disordered" evidence="1">
    <location>
        <begin position="169"/>
        <end position="188"/>
    </location>
</feature>
<sequence length="188" mass="21468">MKASIQQLESSVNKQNQYNLRNEIEIAGVDESESESLQHIATLVSKKVGVNLKEEDVDEITRVGPKRGSNSRQAPSKDLLPRTIVVKLVRRTKRNEILQAAKIRRNLTSDGIVEGPSKKLYINERLTKDTRLLFRDARQRSRQHGFRFCWIRDGTIQIRQEEKRPAITIRSSDDLDKHLGPMSAPNSA</sequence>
<keyword evidence="4" id="KW-1185">Reference proteome</keyword>
<gene>
    <name evidence="3" type="ORF">PLXY2_LOCUS16179</name>
</gene>
<comment type="caution">
    <text evidence="3">The sequence shown here is derived from an EMBL/GenBank/DDBJ whole genome shotgun (WGS) entry which is preliminary data.</text>
</comment>
<dbReference type="EMBL" id="CAJHNJ030000457">
    <property type="protein sequence ID" value="CAG9137927.1"/>
    <property type="molecule type" value="Genomic_DNA"/>
</dbReference>
<evidence type="ECO:0000256" key="1">
    <source>
        <dbReference type="SAM" id="MobiDB-lite"/>
    </source>
</evidence>
<dbReference type="Pfam" id="PF25298">
    <property type="entry name" value="Baculo_FP_2nd"/>
    <property type="match status" value="1"/>
</dbReference>
<reference evidence="3" key="1">
    <citation type="submission" date="2020-11" db="EMBL/GenBank/DDBJ databases">
        <authorList>
            <person name="Whiteford S."/>
        </authorList>
    </citation>
    <scope>NUCLEOTIDE SEQUENCE</scope>
</reference>
<feature type="domain" description="FP protein C-terminal" evidence="2">
    <location>
        <begin position="127"/>
        <end position="178"/>
    </location>
</feature>
<dbReference type="AlphaFoldDB" id="A0A8S4GDR5"/>
<evidence type="ECO:0000313" key="3">
    <source>
        <dbReference type="EMBL" id="CAG9137927.1"/>
    </source>
</evidence>